<dbReference type="PROSITE" id="PS50005">
    <property type="entry name" value="TPR"/>
    <property type="match status" value="1"/>
</dbReference>
<feature type="domain" description="Guanylate cyclase" evidence="1">
    <location>
        <begin position="12"/>
        <end position="126"/>
    </location>
</feature>
<dbReference type="EMBL" id="CZRL01000007">
    <property type="protein sequence ID" value="CUS49823.1"/>
    <property type="molecule type" value="Genomic_DNA"/>
</dbReference>
<dbReference type="EC" id="4.6.1.1" evidence="2"/>
<dbReference type="GO" id="GO:0035556">
    <property type="term" value="P:intracellular signal transduction"/>
    <property type="evidence" value="ECO:0007669"/>
    <property type="project" value="InterPro"/>
</dbReference>
<reference evidence="2" key="1">
    <citation type="submission" date="2015-10" db="EMBL/GenBank/DDBJ databases">
        <authorList>
            <person name="Gilbert D.G."/>
        </authorList>
    </citation>
    <scope>NUCLEOTIDE SEQUENCE</scope>
</reference>
<evidence type="ECO:0000259" key="1">
    <source>
        <dbReference type="PROSITE" id="PS50125"/>
    </source>
</evidence>
<dbReference type="Pfam" id="PF00211">
    <property type="entry name" value="Guanylate_cyc"/>
    <property type="match status" value="1"/>
</dbReference>
<dbReference type="SMART" id="SM00044">
    <property type="entry name" value="CYCc"/>
    <property type="match status" value="1"/>
</dbReference>
<dbReference type="GO" id="GO:0004016">
    <property type="term" value="F:adenylate cyclase activity"/>
    <property type="evidence" value="ECO:0007669"/>
    <property type="project" value="UniProtKB-EC"/>
</dbReference>
<dbReference type="CDD" id="cd07302">
    <property type="entry name" value="CHD"/>
    <property type="match status" value="1"/>
</dbReference>
<dbReference type="AlphaFoldDB" id="A0A160TS58"/>
<dbReference type="PANTHER" id="PTHR43081:SF19">
    <property type="entry name" value="PH-SENSITIVE ADENYLATE CYCLASE RV1264"/>
    <property type="match status" value="1"/>
</dbReference>
<protein>
    <submittedName>
        <fullName evidence="2">Adenylate cyclase</fullName>
        <ecNumber evidence="2">4.6.1.1</ecNumber>
    </submittedName>
</protein>
<dbReference type="GO" id="GO:0006171">
    <property type="term" value="P:cAMP biosynthetic process"/>
    <property type="evidence" value="ECO:0007669"/>
    <property type="project" value="TreeGrafter"/>
</dbReference>
<dbReference type="InterPro" id="IPR050697">
    <property type="entry name" value="Adenylyl/Guanylyl_Cyclase_3/4"/>
</dbReference>
<accession>A0A160TS58</accession>
<dbReference type="InterPro" id="IPR011990">
    <property type="entry name" value="TPR-like_helical_dom_sf"/>
</dbReference>
<dbReference type="InterPro" id="IPR001054">
    <property type="entry name" value="A/G_cyclase"/>
</dbReference>
<gene>
    <name evidence="2" type="ORF">MGWOODY_XGa398</name>
</gene>
<proteinExistence type="predicted"/>
<name>A0A160TS58_9ZZZZ</name>
<dbReference type="Gene3D" id="1.25.40.10">
    <property type="entry name" value="Tetratricopeptide repeat domain"/>
    <property type="match status" value="1"/>
</dbReference>
<dbReference type="PANTHER" id="PTHR43081">
    <property type="entry name" value="ADENYLATE CYCLASE, TERMINAL-DIFFERENTIATION SPECIFIC-RELATED"/>
    <property type="match status" value="1"/>
</dbReference>
<dbReference type="SUPFAM" id="SSF48452">
    <property type="entry name" value="TPR-like"/>
    <property type="match status" value="1"/>
</dbReference>
<dbReference type="InterPro" id="IPR019734">
    <property type="entry name" value="TPR_rpt"/>
</dbReference>
<evidence type="ECO:0000313" key="2">
    <source>
        <dbReference type="EMBL" id="CUS49823.1"/>
    </source>
</evidence>
<dbReference type="InterPro" id="IPR029787">
    <property type="entry name" value="Nucleotide_cyclase"/>
</dbReference>
<dbReference type="Gene3D" id="3.30.70.1230">
    <property type="entry name" value="Nucleotide cyclase"/>
    <property type="match status" value="1"/>
</dbReference>
<sequence>MVADTLPRRLAAILHLDVVEFSRLTHDNEDATYRTLQNYLRDMDTVIENRGGRTVDRSGDNLLAVFPVAADSVMAAVSIQERLTTKNGALPADRQIHARIGINLGDIIDDGQRVFGDGVNVAARLQEIAPPGGICISDSARIVIGNALSVSFQAVGEQQLRNIASKISAHLVISDSDQPRQSTHEPDDPRLSIAVLPFTSQTGNSDLAGLGMGLTVDLISALSRFRQLFVIAQHTSLAQKRDNAGTIALGRQLGTRYLVDGSIRTAGKGFRVAVQLIDAVSGGYLWSESYDGGNQELLSIQDEITQRVASTLVSNLEHSAARRADTRRTDADYTDVIRARQLVYRMQEPRDTEMARTLFHKVIRIDPQFAPALSGLALTHLTDLLMSWSPEPDTCVPRATQYAQQSLELDYTDSLAHAVYGITGLWRGQHIEAVSHLEQALELNPNHADAFAGMGLALIFTGDPVASIRQIGLAFERNPFPPSWYRWALAIAQYNSARYHEAVQTLQAIPDLNRFHRRVLSASYARLGDLDSARRQREIVMAETPGYTAADSRLHQPYENPAHIQPFIDGLVLAGFPAGDPS</sequence>
<dbReference type="Gene3D" id="3.40.50.10070">
    <property type="entry name" value="TolB, N-terminal domain"/>
    <property type="match status" value="1"/>
</dbReference>
<dbReference type="SUPFAM" id="SSF55073">
    <property type="entry name" value="Nucleotide cyclase"/>
    <property type="match status" value="1"/>
</dbReference>
<keyword evidence="2" id="KW-0456">Lyase</keyword>
<organism evidence="2">
    <name type="scientific">hydrothermal vent metagenome</name>
    <dbReference type="NCBI Taxonomy" id="652676"/>
    <lineage>
        <taxon>unclassified sequences</taxon>
        <taxon>metagenomes</taxon>
        <taxon>ecological metagenomes</taxon>
    </lineage>
</organism>
<dbReference type="PROSITE" id="PS50125">
    <property type="entry name" value="GUANYLATE_CYCLASE_2"/>
    <property type="match status" value="1"/>
</dbReference>